<gene>
    <name evidence="1" type="ORF">MBAV_006013</name>
</gene>
<organism evidence="1 2">
    <name type="scientific">Candidatus Magnetobacterium bavaricum</name>
    <dbReference type="NCBI Taxonomy" id="29290"/>
    <lineage>
        <taxon>Bacteria</taxon>
        <taxon>Pseudomonadati</taxon>
        <taxon>Nitrospirota</taxon>
        <taxon>Thermodesulfovibrionia</taxon>
        <taxon>Thermodesulfovibrionales</taxon>
        <taxon>Candidatus Magnetobacteriaceae</taxon>
        <taxon>Candidatus Magnetobacterium</taxon>
    </lineage>
</organism>
<comment type="caution">
    <text evidence="1">The sequence shown here is derived from an EMBL/GenBank/DDBJ whole genome shotgun (WGS) entry which is preliminary data.</text>
</comment>
<protein>
    <submittedName>
        <fullName evidence="1">Uncharacterized protein</fullName>
    </submittedName>
</protein>
<dbReference type="EMBL" id="LACI01002557">
    <property type="protein sequence ID" value="KJU81789.1"/>
    <property type="molecule type" value="Genomic_DNA"/>
</dbReference>
<dbReference type="AlphaFoldDB" id="A0A0F3GIM1"/>
<accession>A0A0F3GIM1</accession>
<reference evidence="1 2" key="1">
    <citation type="submission" date="2015-02" db="EMBL/GenBank/DDBJ databases">
        <title>Single-cell genomics of uncultivated deep-branching MTB reveals a conserved set of magnetosome genes.</title>
        <authorList>
            <person name="Kolinko S."/>
            <person name="Richter M."/>
            <person name="Glockner F.O."/>
            <person name="Brachmann A."/>
            <person name="Schuler D."/>
        </authorList>
    </citation>
    <scope>NUCLEOTIDE SEQUENCE [LARGE SCALE GENOMIC DNA]</scope>
    <source>
        <strain evidence="1">TM-1</strain>
    </source>
</reference>
<sequence length="70" mass="8467">MKRLVVDIDEGIYDKVMWFLNQIPKDKVEIIDDTLFTQEDEEAYEIALKELENNETLSLEELEKELFKEW</sequence>
<evidence type="ECO:0000313" key="1">
    <source>
        <dbReference type="EMBL" id="KJU81789.1"/>
    </source>
</evidence>
<proteinExistence type="predicted"/>
<evidence type="ECO:0000313" key="2">
    <source>
        <dbReference type="Proteomes" id="UP000033423"/>
    </source>
</evidence>
<dbReference type="Proteomes" id="UP000033423">
    <property type="component" value="Unassembled WGS sequence"/>
</dbReference>
<keyword evidence="2" id="KW-1185">Reference proteome</keyword>
<name>A0A0F3GIM1_9BACT</name>